<dbReference type="EMBL" id="UNSH01000086">
    <property type="protein sequence ID" value="SZF05916.1"/>
    <property type="molecule type" value="Genomic_DNA"/>
</dbReference>
<sequence length="58" mass="6503">MIISVELTGTSAISLTPSGKFTKVPDPWTWILLYASLNPKICQRHFVLTQRSIPVFAQ</sequence>
<dbReference type="Proteomes" id="UP000275772">
    <property type="component" value="Unassembled WGS sequence"/>
</dbReference>
<protein>
    <submittedName>
        <fullName evidence="1">Uncharacterized protein</fullName>
    </submittedName>
</protein>
<accession>A0A383V1Q9</accession>
<reference evidence="1 2" key="1">
    <citation type="submission" date="2017-11" db="EMBL/GenBank/DDBJ databases">
        <authorList>
            <person name="Kracher B."/>
        </authorList>
    </citation>
    <scope>NUCLEOTIDE SEQUENCE [LARGE SCALE GENOMIC DNA]</scope>
    <source>
        <strain evidence="1 2">RACE1</strain>
    </source>
</reference>
<gene>
    <name evidence="1" type="ORF">BLGHR1_16719</name>
</gene>
<evidence type="ECO:0000313" key="1">
    <source>
        <dbReference type="EMBL" id="SZF05916.1"/>
    </source>
</evidence>
<proteinExistence type="predicted"/>
<dbReference type="VEuPathDB" id="FungiDB:BLGHR1_16719"/>
<name>A0A383V1Q9_BLUHO</name>
<organism evidence="1 2">
    <name type="scientific">Blumeria hordei</name>
    <name type="common">Barley powdery mildew</name>
    <name type="synonym">Blumeria graminis f. sp. hordei</name>
    <dbReference type="NCBI Taxonomy" id="2867405"/>
    <lineage>
        <taxon>Eukaryota</taxon>
        <taxon>Fungi</taxon>
        <taxon>Dikarya</taxon>
        <taxon>Ascomycota</taxon>
        <taxon>Pezizomycotina</taxon>
        <taxon>Leotiomycetes</taxon>
        <taxon>Erysiphales</taxon>
        <taxon>Erysiphaceae</taxon>
        <taxon>Blumeria</taxon>
    </lineage>
</organism>
<evidence type="ECO:0000313" key="2">
    <source>
        <dbReference type="Proteomes" id="UP000275772"/>
    </source>
</evidence>
<dbReference type="AlphaFoldDB" id="A0A383V1Q9"/>